<accession>A0ABP6L1U7</accession>
<sequence length="47" mass="4887">MSPLAVILFVAALLCFLLVAFGVGSFRLLAVGLACWLLADLLPALAL</sequence>
<proteinExistence type="predicted"/>
<comment type="caution">
    <text evidence="1">The sequence shown here is derived from an EMBL/GenBank/DDBJ whole genome shotgun (WGS) entry which is preliminary data.</text>
</comment>
<reference evidence="2" key="1">
    <citation type="journal article" date="2019" name="Int. J. Syst. Evol. Microbiol.">
        <title>The Global Catalogue of Microorganisms (GCM) 10K type strain sequencing project: providing services to taxonomists for standard genome sequencing and annotation.</title>
        <authorList>
            <consortium name="The Broad Institute Genomics Platform"/>
            <consortium name="The Broad Institute Genome Sequencing Center for Infectious Disease"/>
            <person name="Wu L."/>
            <person name="Ma J."/>
        </authorList>
    </citation>
    <scope>NUCLEOTIDE SEQUENCE [LARGE SCALE GENOMIC DNA]</scope>
    <source>
        <strain evidence="2">JCM 3106</strain>
    </source>
</reference>
<keyword evidence="2" id="KW-1185">Reference proteome</keyword>
<dbReference type="EMBL" id="BAAAWD010000016">
    <property type="protein sequence ID" value="GAA3027328.1"/>
    <property type="molecule type" value="Genomic_DNA"/>
</dbReference>
<gene>
    <name evidence="1" type="ORF">GCM10017559_61840</name>
</gene>
<organism evidence="1 2">
    <name type="scientific">Streptosporangium longisporum</name>
    <dbReference type="NCBI Taxonomy" id="46187"/>
    <lineage>
        <taxon>Bacteria</taxon>
        <taxon>Bacillati</taxon>
        <taxon>Actinomycetota</taxon>
        <taxon>Actinomycetes</taxon>
        <taxon>Streptosporangiales</taxon>
        <taxon>Streptosporangiaceae</taxon>
        <taxon>Streptosporangium</taxon>
    </lineage>
</organism>
<protein>
    <recommendedName>
        <fullName evidence="3">Hydrophobic protein</fullName>
    </recommendedName>
</protein>
<dbReference type="Proteomes" id="UP001499930">
    <property type="component" value="Unassembled WGS sequence"/>
</dbReference>
<evidence type="ECO:0000313" key="1">
    <source>
        <dbReference type="EMBL" id="GAA3027328.1"/>
    </source>
</evidence>
<name>A0ABP6L1U7_9ACTN</name>
<evidence type="ECO:0000313" key="2">
    <source>
        <dbReference type="Proteomes" id="UP001499930"/>
    </source>
</evidence>
<dbReference type="RefSeq" id="WP_344901978.1">
    <property type="nucleotide sequence ID" value="NZ_BAAAWD010000016.1"/>
</dbReference>
<evidence type="ECO:0008006" key="3">
    <source>
        <dbReference type="Google" id="ProtNLM"/>
    </source>
</evidence>